<evidence type="ECO:0000256" key="1">
    <source>
        <dbReference type="SAM" id="MobiDB-lite"/>
    </source>
</evidence>
<feature type="region of interest" description="Disordered" evidence="1">
    <location>
        <begin position="1"/>
        <end position="20"/>
    </location>
</feature>
<accession>A0A167S7W0</accession>
<dbReference type="EMBL" id="KV417266">
    <property type="protein sequence ID" value="KZP01656.1"/>
    <property type="molecule type" value="Genomic_DNA"/>
</dbReference>
<sequence length="246" mass="27867">MRLPFSGRRSCLAPTGSVSQACPSLPSILSFSHHLPSIHNSPPYPSSSLPPVPPPRRRRRRLIFPLSNASSIALSRPRLVSEWSWPTTPCRWTQTPRTPCSPDASPPTARVRTMLSMRIIPKRPSTTTSRTPLPLLPSSILGVLPLSSRLRLVVAPRVQPSPQTLPRHHRLHRTKVSPPPLLPPMHHPNTRCMVNNPCITVILPRQHLRPLCTKPYIRYRRERPSTPPRPISSRRSRTTVRRSLRF</sequence>
<feature type="compositionally biased region" description="Basic residues" evidence="1">
    <location>
        <begin position="232"/>
        <end position="246"/>
    </location>
</feature>
<evidence type="ECO:0000313" key="3">
    <source>
        <dbReference type="Proteomes" id="UP000076738"/>
    </source>
</evidence>
<organism evidence="2 3">
    <name type="scientific">Calocera viscosa (strain TUFC12733)</name>
    <dbReference type="NCBI Taxonomy" id="1330018"/>
    <lineage>
        <taxon>Eukaryota</taxon>
        <taxon>Fungi</taxon>
        <taxon>Dikarya</taxon>
        <taxon>Basidiomycota</taxon>
        <taxon>Agaricomycotina</taxon>
        <taxon>Dacrymycetes</taxon>
        <taxon>Dacrymycetales</taxon>
        <taxon>Dacrymycetaceae</taxon>
        <taxon>Calocera</taxon>
    </lineage>
</organism>
<protein>
    <submittedName>
        <fullName evidence="2">Uncharacterized protein</fullName>
    </submittedName>
</protein>
<evidence type="ECO:0000313" key="2">
    <source>
        <dbReference type="EMBL" id="KZP01656.1"/>
    </source>
</evidence>
<gene>
    <name evidence="2" type="ORF">CALVIDRAFT_14388</name>
</gene>
<proteinExistence type="predicted"/>
<reference evidence="2 3" key="1">
    <citation type="journal article" date="2016" name="Mol. Biol. Evol.">
        <title>Comparative Genomics of Early-Diverging Mushroom-Forming Fungi Provides Insights into the Origins of Lignocellulose Decay Capabilities.</title>
        <authorList>
            <person name="Nagy L.G."/>
            <person name="Riley R."/>
            <person name="Tritt A."/>
            <person name="Adam C."/>
            <person name="Daum C."/>
            <person name="Floudas D."/>
            <person name="Sun H."/>
            <person name="Yadav J.S."/>
            <person name="Pangilinan J."/>
            <person name="Larsson K.H."/>
            <person name="Matsuura K."/>
            <person name="Barry K."/>
            <person name="Labutti K."/>
            <person name="Kuo R."/>
            <person name="Ohm R.A."/>
            <person name="Bhattacharya S.S."/>
            <person name="Shirouzu T."/>
            <person name="Yoshinaga Y."/>
            <person name="Martin F.M."/>
            <person name="Grigoriev I.V."/>
            <person name="Hibbett D.S."/>
        </authorList>
    </citation>
    <scope>NUCLEOTIDE SEQUENCE [LARGE SCALE GENOMIC DNA]</scope>
    <source>
        <strain evidence="2 3">TUFC12733</strain>
    </source>
</reference>
<name>A0A167S7W0_CALVF</name>
<dbReference type="PROSITE" id="PS51257">
    <property type="entry name" value="PROKAR_LIPOPROTEIN"/>
    <property type="match status" value="1"/>
</dbReference>
<dbReference type="Proteomes" id="UP000076738">
    <property type="component" value="Unassembled WGS sequence"/>
</dbReference>
<keyword evidence="3" id="KW-1185">Reference proteome</keyword>
<feature type="region of interest" description="Disordered" evidence="1">
    <location>
        <begin position="220"/>
        <end position="246"/>
    </location>
</feature>
<dbReference type="AlphaFoldDB" id="A0A167S7W0"/>